<dbReference type="EMBL" id="KN846971">
    <property type="protein sequence ID" value="KIW81433.1"/>
    <property type="molecule type" value="Genomic_DNA"/>
</dbReference>
<dbReference type="VEuPathDB" id="FungiDB:Z517_04458"/>
<protein>
    <recommendedName>
        <fullName evidence="9">Major facilitator superfamily (MFS) profile domain-containing protein</fullName>
    </recommendedName>
</protein>
<keyword evidence="4 8" id="KW-0812">Transmembrane</keyword>
<evidence type="ECO:0000256" key="3">
    <source>
        <dbReference type="ARBA" id="ARBA00022448"/>
    </source>
</evidence>
<evidence type="ECO:0000256" key="1">
    <source>
        <dbReference type="ARBA" id="ARBA00004141"/>
    </source>
</evidence>
<evidence type="ECO:0000256" key="8">
    <source>
        <dbReference type="SAM" id="Phobius"/>
    </source>
</evidence>
<comment type="subcellular location">
    <subcellularLocation>
        <location evidence="1">Membrane</location>
        <topology evidence="1">Multi-pass membrane protein</topology>
    </subcellularLocation>
</comment>
<evidence type="ECO:0000256" key="2">
    <source>
        <dbReference type="ARBA" id="ARBA00010992"/>
    </source>
</evidence>
<dbReference type="GO" id="GO:0015798">
    <property type="term" value="P:myo-inositol transport"/>
    <property type="evidence" value="ECO:0007669"/>
    <property type="project" value="UniProtKB-ARBA"/>
</dbReference>
<dbReference type="InterPro" id="IPR020846">
    <property type="entry name" value="MFS_dom"/>
</dbReference>
<dbReference type="GO" id="GO:0015791">
    <property type="term" value="P:polyol transmembrane transport"/>
    <property type="evidence" value="ECO:0007669"/>
    <property type="project" value="UniProtKB-ARBA"/>
</dbReference>
<feature type="domain" description="Major facilitator superfamily (MFS) profile" evidence="9">
    <location>
        <begin position="105"/>
        <end position="547"/>
    </location>
</feature>
<dbReference type="GO" id="GO:0022857">
    <property type="term" value="F:transmembrane transporter activity"/>
    <property type="evidence" value="ECO:0007669"/>
    <property type="project" value="InterPro"/>
</dbReference>
<dbReference type="InterPro" id="IPR003663">
    <property type="entry name" value="Sugar/inositol_transpt"/>
</dbReference>
<name>A0A0D2GKN9_9EURO</name>
<evidence type="ECO:0000313" key="11">
    <source>
        <dbReference type="Proteomes" id="UP000053029"/>
    </source>
</evidence>
<accession>A0A0D2GKN9</accession>
<dbReference type="Proteomes" id="UP000053029">
    <property type="component" value="Unassembled WGS sequence"/>
</dbReference>
<evidence type="ECO:0000256" key="6">
    <source>
        <dbReference type="ARBA" id="ARBA00023136"/>
    </source>
</evidence>
<keyword evidence="3 7" id="KW-0813">Transport</keyword>
<dbReference type="FunFam" id="1.20.1250.20:FF:000474">
    <property type="entry name" value="Sugar transporter, putative"/>
    <property type="match status" value="1"/>
</dbReference>
<feature type="transmembrane region" description="Helical" evidence="8">
    <location>
        <begin position="234"/>
        <end position="257"/>
    </location>
</feature>
<feature type="transmembrane region" description="Helical" evidence="8">
    <location>
        <begin position="492"/>
        <end position="512"/>
    </location>
</feature>
<dbReference type="RefSeq" id="XP_013285241.1">
    <property type="nucleotide sequence ID" value="XM_013429787.1"/>
</dbReference>
<organism evidence="10 11">
    <name type="scientific">Fonsecaea pedrosoi CBS 271.37</name>
    <dbReference type="NCBI Taxonomy" id="1442368"/>
    <lineage>
        <taxon>Eukaryota</taxon>
        <taxon>Fungi</taxon>
        <taxon>Dikarya</taxon>
        <taxon>Ascomycota</taxon>
        <taxon>Pezizomycotina</taxon>
        <taxon>Eurotiomycetes</taxon>
        <taxon>Chaetothyriomycetidae</taxon>
        <taxon>Chaetothyriales</taxon>
        <taxon>Herpotrichiellaceae</taxon>
        <taxon>Fonsecaea</taxon>
    </lineage>
</organism>
<dbReference type="PROSITE" id="PS50850">
    <property type="entry name" value="MFS"/>
    <property type="match status" value="1"/>
</dbReference>
<feature type="transmembrane region" description="Helical" evidence="8">
    <location>
        <begin position="427"/>
        <end position="449"/>
    </location>
</feature>
<dbReference type="InterPro" id="IPR005828">
    <property type="entry name" value="MFS_sugar_transport-like"/>
</dbReference>
<feature type="transmembrane region" description="Helical" evidence="8">
    <location>
        <begin position="455"/>
        <end position="472"/>
    </location>
</feature>
<evidence type="ECO:0000256" key="7">
    <source>
        <dbReference type="RuleBase" id="RU003346"/>
    </source>
</evidence>
<dbReference type="NCBIfam" id="TIGR00879">
    <property type="entry name" value="SP"/>
    <property type="match status" value="1"/>
</dbReference>
<dbReference type="HOGENOM" id="CLU_001265_43_5_1"/>
<proteinExistence type="inferred from homology"/>
<dbReference type="PRINTS" id="PR00171">
    <property type="entry name" value="SUGRTRNSPORT"/>
</dbReference>
<feature type="transmembrane region" description="Helical" evidence="8">
    <location>
        <begin position="199"/>
        <end position="222"/>
    </location>
</feature>
<reference evidence="10 11" key="1">
    <citation type="submission" date="2015-01" db="EMBL/GenBank/DDBJ databases">
        <title>The Genome Sequence of Fonsecaea pedrosoi CBS 271.37.</title>
        <authorList>
            <consortium name="The Broad Institute Genomics Platform"/>
            <person name="Cuomo C."/>
            <person name="de Hoog S."/>
            <person name="Gorbushina A."/>
            <person name="Stielow B."/>
            <person name="Teixiera M."/>
            <person name="Abouelleil A."/>
            <person name="Chapman S.B."/>
            <person name="Priest M."/>
            <person name="Young S.K."/>
            <person name="Wortman J."/>
            <person name="Nusbaum C."/>
            <person name="Birren B."/>
        </authorList>
    </citation>
    <scope>NUCLEOTIDE SEQUENCE [LARGE SCALE GENOMIC DNA]</scope>
    <source>
        <strain evidence="10 11">CBS 271.37</strain>
    </source>
</reference>
<feature type="transmembrane region" description="Helical" evidence="8">
    <location>
        <begin position="269"/>
        <end position="290"/>
    </location>
</feature>
<sequence>MNSDKMQDAPPKRREVILEHEETVGEVHLVNPLQSQAIDQVVTNATTFAAQHGLEEYTQALQKGALLAQHHGAFNNLEALTEEERNILQREAEQKWHHPSALYRLIILCSIAAAVNGMDLVSINGANIFFPKQFGIDGPGRQTWILGLVNSAPYFCCTVFSVWLTAPLNRRWGRRGVMFVTAFFCFAACIWSACTNTWWHLMIARIFLGIGLGPKSATLSVYAAECAPARIRGALTMCWQIWVAFGIMLGTACNIAFYHVPDRSGIVGLNWRLMLGIAGLPALVVMAVVYTNPESPRWLMLKGRYREAFTSLQALRGSDIQAARDLYYIHVLLEEESKYQAHQKTVPIIQLFTIRRNRNAVIGSSLVMFAQQYCGINVMSYYSTNIFSQAGASPSHALLASWGFGMLNFIFAFPAVRTIDTFGRRKLLLCTFPLMTIFLLMAAGGFYATDSTTKMAVVAVGVYLYVIAYSPGEGPVPFVYSAEAFPLAVRDVGMSFAVFVCWGFNSIVGLTFPSILDKFTPPGAFFWYAGWNALLTVAIYLFLPETKALSLEELDVVFDMPMATHAAFHIRAIPSNFRRYILRQDVPKKTLYSFEEEK</sequence>
<dbReference type="PANTHER" id="PTHR48020">
    <property type="entry name" value="PROTON MYO-INOSITOL COTRANSPORTER"/>
    <property type="match status" value="1"/>
</dbReference>
<keyword evidence="11" id="KW-1185">Reference proteome</keyword>
<dbReference type="Pfam" id="PF00083">
    <property type="entry name" value="Sugar_tr"/>
    <property type="match status" value="1"/>
</dbReference>
<evidence type="ECO:0000313" key="10">
    <source>
        <dbReference type="EMBL" id="KIW81433.1"/>
    </source>
</evidence>
<gene>
    <name evidence="10" type="ORF">Z517_04458</name>
</gene>
<dbReference type="AlphaFoldDB" id="A0A0D2GKN9"/>
<dbReference type="STRING" id="1442368.A0A0D2GKN9"/>
<feature type="transmembrane region" description="Helical" evidence="8">
    <location>
        <begin position="101"/>
        <end position="123"/>
    </location>
</feature>
<dbReference type="GO" id="GO:0016020">
    <property type="term" value="C:membrane"/>
    <property type="evidence" value="ECO:0007669"/>
    <property type="project" value="UniProtKB-SubCell"/>
</dbReference>
<evidence type="ECO:0000256" key="4">
    <source>
        <dbReference type="ARBA" id="ARBA00022692"/>
    </source>
</evidence>
<feature type="transmembrane region" description="Helical" evidence="8">
    <location>
        <begin position="143"/>
        <end position="164"/>
    </location>
</feature>
<feature type="transmembrane region" description="Helical" evidence="8">
    <location>
        <begin position="360"/>
        <end position="383"/>
    </location>
</feature>
<dbReference type="InterPro" id="IPR050814">
    <property type="entry name" value="Myo-inositol_Transporter"/>
</dbReference>
<dbReference type="GeneID" id="25303948"/>
<dbReference type="InterPro" id="IPR036259">
    <property type="entry name" value="MFS_trans_sf"/>
</dbReference>
<feature type="transmembrane region" description="Helical" evidence="8">
    <location>
        <begin position="395"/>
        <end position="415"/>
    </location>
</feature>
<dbReference type="PANTHER" id="PTHR48020:SF25">
    <property type="entry name" value="SUGAR TRANSPORTER, PUTATIVE (AFU_ORTHOLOGUE AFUA_7G05830)-RELATED"/>
    <property type="match status" value="1"/>
</dbReference>
<keyword evidence="6 8" id="KW-0472">Membrane</keyword>
<dbReference type="SUPFAM" id="SSF103473">
    <property type="entry name" value="MFS general substrate transporter"/>
    <property type="match status" value="1"/>
</dbReference>
<keyword evidence="5 8" id="KW-1133">Transmembrane helix</keyword>
<feature type="transmembrane region" description="Helical" evidence="8">
    <location>
        <begin position="524"/>
        <end position="543"/>
    </location>
</feature>
<evidence type="ECO:0000259" key="9">
    <source>
        <dbReference type="PROSITE" id="PS50850"/>
    </source>
</evidence>
<evidence type="ECO:0000256" key="5">
    <source>
        <dbReference type="ARBA" id="ARBA00022989"/>
    </source>
</evidence>
<dbReference type="Gene3D" id="1.20.1250.20">
    <property type="entry name" value="MFS general substrate transporter like domains"/>
    <property type="match status" value="1"/>
</dbReference>
<feature type="transmembrane region" description="Helical" evidence="8">
    <location>
        <begin position="176"/>
        <end position="193"/>
    </location>
</feature>
<comment type="similarity">
    <text evidence="2 7">Belongs to the major facilitator superfamily. Sugar transporter (TC 2.A.1.1) family.</text>
</comment>